<comment type="caution">
    <text evidence="2">The sequence shown here is derived from an EMBL/GenBank/DDBJ whole genome shotgun (WGS) entry which is preliminary data.</text>
</comment>
<evidence type="ECO:0000313" key="2">
    <source>
        <dbReference type="EMBL" id="KAK7956501.1"/>
    </source>
</evidence>
<feature type="chain" id="PRO_5047128324" evidence="1">
    <location>
        <begin position="18"/>
        <end position="174"/>
    </location>
</feature>
<dbReference type="EMBL" id="JAQQWE010000004">
    <property type="protein sequence ID" value="KAK7956501.1"/>
    <property type="molecule type" value="Genomic_DNA"/>
</dbReference>
<keyword evidence="3" id="KW-1185">Reference proteome</keyword>
<dbReference type="GeneID" id="92075007"/>
<protein>
    <submittedName>
        <fullName evidence="2">Uncharacterized protein</fullName>
    </submittedName>
</protein>
<proteinExistence type="predicted"/>
<organism evidence="2 3">
    <name type="scientific">Apiospora aurea</name>
    <dbReference type="NCBI Taxonomy" id="335848"/>
    <lineage>
        <taxon>Eukaryota</taxon>
        <taxon>Fungi</taxon>
        <taxon>Dikarya</taxon>
        <taxon>Ascomycota</taxon>
        <taxon>Pezizomycotina</taxon>
        <taxon>Sordariomycetes</taxon>
        <taxon>Xylariomycetidae</taxon>
        <taxon>Amphisphaeriales</taxon>
        <taxon>Apiosporaceae</taxon>
        <taxon>Apiospora</taxon>
    </lineage>
</organism>
<feature type="signal peptide" evidence="1">
    <location>
        <begin position="1"/>
        <end position="17"/>
    </location>
</feature>
<evidence type="ECO:0000256" key="1">
    <source>
        <dbReference type="SAM" id="SignalP"/>
    </source>
</evidence>
<gene>
    <name evidence="2" type="ORF">PG986_005723</name>
</gene>
<reference evidence="2 3" key="1">
    <citation type="submission" date="2023-01" db="EMBL/GenBank/DDBJ databases">
        <title>Analysis of 21 Apiospora genomes using comparative genomics revels a genus with tremendous synthesis potential of carbohydrate active enzymes and secondary metabolites.</title>
        <authorList>
            <person name="Sorensen T."/>
        </authorList>
    </citation>
    <scope>NUCLEOTIDE SEQUENCE [LARGE SCALE GENOMIC DNA]</scope>
    <source>
        <strain evidence="2 3">CBS 24483</strain>
    </source>
</reference>
<evidence type="ECO:0000313" key="3">
    <source>
        <dbReference type="Proteomes" id="UP001391051"/>
    </source>
</evidence>
<sequence length="174" mass="19627">MLSALALLLSLARLGMGSIPRDFCFDVKYNVLPEEGSFCIANPDDKLAVAIFRDEDQYYCDPRRTYTFYVDVDYISAADESKQNVQIEKHEEAGDYWVGSLGFNTGIRHSSIKPGTNVTINVRTEQSYLTTPKEKNHTFTWQGSSTYLPYAGEVAPPYCKSKRISVLPFDQRSG</sequence>
<accession>A0ABR1QJS4</accession>
<name>A0ABR1QJS4_9PEZI</name>
<keyword evidence="1" id="KW-0732">Signal</keyword>
<dbReference type="RefSeq" id="XP_066701807.1">
    <property type="nucleotide sequence ID" value="XM_066841945.1"/>
</dbReference>
<dbReference type="Proteomes" id="UP001391051">
    <property type="component" value="Unassembled WGS sequence"/>
</dbReference>